<dbReference type="InterPro" id="IPR000326">
    <property type="entry name" value="PAP2/HPO"/>
</dbReference>
<keyword evidence="3 7" id="KW-0812">Transmembrane</keyword>
<evidence type="ECO:0000256" key="7">
    <source>
        <dbReference type="SAM" id="Phobius"/>
    </source>
</evidence>
<dbReference type="InterPro" id="IPR036938">
    <property type="entry name" value="PAP2/HPO_sf"/>
</dbReference>
<evidence type="ECO:0000256" key="6">
    <source>
        <dbReference type="ARBA" id="ARBA00023136"/>
    </source>
</evidence>
<dbReference type="SMART" id="SM00014">
    <property type="entry name" value="acidPPc"/>
    <property type="match status" value="1"/>
</dbReference>
<dbReference type="GO" id="GO:0005886">
    <property type="term" value="C:plasma membrane"/>
    <property type="evidence" value="ECO:0007669"/>
    <property type="project" value="UniProtKB-SubCell"/>
</dbReference>
<protein>
    <recommendedName>
        <fullName evidence="8">Phosphatidic acid phosphatase type 2/haloperoxidase domain-containing protein</fullName>
    </recommendedName>
</protein>
<dbReference type="AlphaFoldDB" id="A0A109W5K9"/>
<reference evidence="10" key="1">
    <citation type="submission" date="2016-02" db="EMBL/GenBank/DDBJ databases">
        <authorList>
            <person name="Holder M.E."/>
            <person name="Ajami N.J."/>
            <person name="Petrosino J.F."/>
        </authorList>
    </citation>
    <scope>NUCLEOTIDE SEQUENCE [LARGE SCALE GENOMIC DNA]</scope>
    <source>
        <strain evidence="10">DSM 12838</strain>
    </source>
</reference>
<gene>
    <name evidence="9" type="ORF">AXF15_03325</name>
</gene>
<evidence type="ECO:0000259" key="8">
    <source>
        <dbReference type="SMART" id="SM00014"/>
    </source>
</evidence>
<dbReference type="GO" id="GO:0016787">
    <property type="term" value="F:hydrolase activity"/>
    <property type="evidence" value="ECO:0007669"/>
    <property type="project" value="UniProtKB-KW"/>
</dbReference>
<dbReference type="PANTHER" id="PTHR14969">
    <property type="entry name" value="SPHINGOSINE-1-PHOSPHATE PHOSPHOHYDROLASE"/>
    <property type="match status" value="1"/>
</dbReference>
<dbReference type="Proteomes" id="UP000063964">
    <property type="component" value="Chromosome"/>
</dbReference>
<accession>A0A109W5K9</accession>
<dbReference type="PANTHER" id="PTHR14969:SF62">
    <property type="entry name" value="DECAPRENYLPHOSPHORYL-5-PHOSPHORIBOSE PHOSPHATASE RV3807C-RELATED"/>
    <property type="match status" value="1"/>
</dbReference>
<organism evidence="9 10">
    <name type="scientific">Desulfomicrobium orale DSM 12838</name>
    <dbReference type="NCBI Taxonomy" id="888061"/>
    <lineage>
        <taxon>Bacteria</taxon>
        <taxon>Pseudomonadati</taxon>
        <taxon>Thermodesulfobacteriota</taxon>
        <taxon>Desulfovibrionia</taxon>
        <taxon>Desulfovibrionales</taxon>
        <taxon>Desulfomicrobiaceae</taxon>
        <taxon>Desulfomicrobium</taxon>
    </lineage>
</organism>
<dbReference type="Pfam" id="PF01569">
    <property type="entry name" value="PAP2"/>
    <property type="match status" value="1"/>
</dbReference>
<evidence type="ECO:0000313" key="9">
    <source>
        <dbReference type="EMBL" id="AMD92236.1"/>
    </source>
</evidence>
<evidence type="ECO:0000256" key="5">
    <source>
        <dbReference type="ARBA" id="ARBA00022989"/>
    </source>
</evidence>
<keyword evidence="6 7" id="KW-0472">Membrane</keyword>
<dbReference type="RefSeq" id="WP_066603312.1">
    <property type="nucleotide sequence ID" value="NZ_CP014230.1"/>
</dbReference>
<keyword evidence="10" id="KW-1185">Reference proteome</keyword>
<dbReference type="EMBL" id="CP014230">
    <property type="protein sequence ID" value="AMD92236.1"/>
    <property type="molecule type" value="Genomic_DNA"/>
</dbReference>
<evidence type="ECO:0000313" key="10">
    <source>
        <dbReference type="Proteomes" id="UP000063964"/>
    </source>
</evidence>
<dbReference type="SUPFAM" id="SSF48317">
    <property type="entry name" value="Acid phosphatase/Vanadium-dependent haloperoxidase"/>
    <property type="match status" value="1"/>
</dbReference>
<keyword evidence="4" id="KW-0378">Hydrolase</keyword>
<dbReference type="STRING" id="888061.AXF15_03325"/>
<keyword evidence="2" id="KW-1003">Cell membrane</keyword>
<comment type="subcellular location">
    <subcellularLocation>
        <location evidence="1">Cell membrane</location>
        <topology evidence="1">Multi-pass membrane protein</topology>
    </subcellularLocation>
</comment>
<dbReference type="Gene3D" id="1.20.144.10">
    <property type="entry name" value="Phosphatidic acid phosphatase type 2/haloperoxidase"/>
    <property type="match status" value="1"/>
</dbReference>
<sequence length="199" mass="22454">MYFSTPQWDLNLLFLINQQGHSEILNPVMLLVSDSLFLSAFGLVASIIAMWRYKVSLTVVLGLGLTLIASSQICDFAKKETYRVRPYHSIGGTWFHDDGTWKQRPENVAPRSGGSSYPSGHSANAAAAALFLYLAFRKKIVWLLPLLIGYSRIYLGKHFPSDVVAGWALGMAVASILVPLYPALWRRLFSLWMRYRLRV</sequence>
<dbReference type="KEGG" id="doa:AXF15_03325"/>
<name>A0A109W5K9_9BACT</name>
<proteinExistence type="predicted"/>
<feature type="transmembrane region" description="Helical" evidence="7">
    <location>
        <begin position="28"/>
        <end position="51"/>
    </location>
</feature>
<evidence type="ECO:0000256" key="1">
    <source>
        <dbReference type="ARBA" id="ARBA00004651"/>
    </source>
</evidence>
<evidence type="ECO:0000256" key="2">
    <source>
        <dbReference type="ARBA" id="ARBA00022475"/>
    </source>
</evidence>
<feature type="transmembrane region" description="Helical" evidence="7">
    <location>
        <begin position="163"/>
        <end position="184"/>
    </location>
</feature>
<feature type="transmembrane region" description="Helical" evidence="7">
    <location>
        <begin position="57"/>
        <end position="77"/>
    </location>
</feature>
<evidence type="ECO:0000256" key="4">
    <source>
        <dbReference type="ARBA" id="ARBA00022801"/>
    </source>
</evidence>
<evidence type="ECO:0000256" key="3">
    <source>
        <dbReference type="ARBA" id="ARBA00022692"/>
    </source>
</evidence>
<feature type="domain" description="Phosphatidic acid phosphatase type 2/haloperoxidase" evidence="8">
    <location>
        <begin position="60"/>
        <end position="178"/>
    </location>
</feature>
<keyword evidence="5 7" id="KW-1133">Transmembrane helix</keyword>